<dbReference type="OrthoDB" id="275278at2759"/>
<evidence type="ECO:0000256" key="1">
    <source>
        <dbReference type="ARBA" id="ARBA00004434"/>
    </source>
</evidence>
<protein>
    <recommendedName>
        <fullName evidence="9">Letm1 RBD domain-containing protein</fullName>
    </recommendedName>
</protein>
<dbReference type="GO" id="GO:0005739">
    <property type="term" value="C:mitochondrion"/>
    <property type="evidence" value="ECO:0000318"/>
    <property type="project" value="GO_Central"/>
</dbReference>
<gene>
    <name evidence="10" type="ORF">SELMODRAFT_88399</name>
</gene>
<dbReference type="GO" id="GO:0005743">
    <property type="term" value="C:mitochondrial inner membrane"/>
    <property type="evidence" value="ECO:0007669"/>
    <property type="project" value="UniProtKB-SubCell"/>
</dbReference>
<keyword evidence="6 8" id="KW-0472">Membrane</keyword>
<dbReference type="HOGENOM" id="CLU_008958_0_1_1"/>
<evidence type="ECO:0000313" key="11">
    <source>
        <dbReference type="Proteomes" id="UP000001514"/>
    </source>
</evidence>
<evidence type="ECO:0000256" key="6">
    <source>
        <dbReference type="ARBA" id="ARBA00023136"/>
    </source>
</evidence>
<dbReference type="Gramene" id="EFJ31397">
    <property type="protein sequence ID" value="EFJ31397"/>
    <property type="gene ID" value="SELMODRAFT_88399"/>
</dbReference>
<dbReference type="Pfam" id="PF07766">
    <property type="entry name" value="LETM1_RBD"/>
    <property type="match status" value="1"/>
</dbReference>
<reference evidence="10 11" key="1">
    <citation type="journal article" date="2011" name="Science">
        <title>The Selaginella genome identifies genetic changes associated with the evolution of vascular plants.</title>
        <authorList>
            <person name="Banks J.A."/>
            <person name="Nishiyama T."/>
            <person name="Hasebe M."/>
            <person name="Bowman J.L."/>
            <person name="Gribskov M."/>
            <person name="dePamphilis C."/>
            <person name="Albert V.A."/>
            <person name="Aono N."/>
            <person name="Aoyama T."/>
            <person name="Ambrose B.A."/>
            <person name="Ashton N.W."/>
            <person name="Axtell M.J."/>
            <person name="Barker E."/>
            <person name="Barker M.S."/>
            <person name="Bennetzen J.L."/>
            <person name="Bonawitz N.D."/>
            <person name="Chapple C."/>
            <person name="Cheng C."/>
            <person name="Correa L.G."/>
            <person name="Dacre M."/>
            <person name="DeBarry J."/>
            <person name="Dreyer I."/>
            <person name="Elias M."/>
            <person name="Engstrom E.M."/>
            <person name="Estelle M."/>
            <person name="Feng L."/>
            <person name="Finet C."/>
            <person name="Floyd S.K."/>
            <person name="Frommer W.B."/>
            <person name="Fujita T."/>
            <person name="Gramzow L."/>
            <person name="Gutensohn M."/>
            <person name="Harholt J."/>
            <person name="Hattori M."/>
            <person name="Heyl A."/>
            <person name="Hirai T."/>
            <person name="Hiwatashi Y."/>
            <person name="Ishikawa M."/>
            <person name="Iwata M."/>
            <person name="Karol K.G."/>
            <person name="Koehler B."/>
            <person name="Kolukisaoglu U."/>
            <person name="Kubo M."/>
            <person name="Kurata T."/>
            <person name="Lalonde S."/>
            <person name="Li K."/>
            <person name="Li Y."/>
            <person name="Litt A."/>
            <person name="Lyons E."/>
            <person name="Manning G."/>
            <person name="Maruyama T."/>
            <person name="Michael T.P."/>
            <person name="Mikami K."/>
            <person name="Miyazaki S."/>
            <person name="Morinaga S."/>
            <person name="Murata T."/>
            <person name="Mueller-Roeber B."/>
            <person name="Nelson D.R."/>
            <person name="Obara M."/>
            <person name="Oguri Y."/>
            <person name="Olmstead R.G."/>
            <person name="Onodera N."/>
            <person name="Petersen B.L."/>
            <person name="Pils B."/>
            <person name="Prigge M."/>
            <person name="Rensing S.A."/>
            <person name="Riano-Pachon D.M."/>
            <person name="Roberts A.W."/>
            <person name="Sato Y."/>
            <person name="Scheller H.V."/>
            <person name="Schulz B."/>
            <person name="Schulz C."/>
            <person name="Shakirov E.V."/>
            <person name="Shibagaki N."/>
            <person name="Shinohara N."/>
            <person name="Shippen D.E."/>
            <person name="Soerensen I."/>
            <person name="Sotooka R."/>
            <person name="Sugimoto N."/>
            <person name="Sugita M."/>
            <person name="Sumikawa N."/>
            <person name="Tanurdzic M."/>
            <person name="Theissen G."/>
            <person name="Ulvskov P."/>
            <person name="Wakazuki S."/>
            <person name="Weng J.K."/>
            <person name="Willats W.W."/>
            <person name="Wipf D."/>
            <person name="Wolf P.G."/>
            <person name="Yang L."/>
            <person name="Zimmer A.D."/>
            <person name="Zhu Q."/>
            <person name="Mitros T."/>
            <person name="Hellsten U."/>
            <person name="Loque D."/>
            <person name="Otillar R."/>
            <person name="Salamov A."/>
            <person name="Schmutz J."/>
            <person name="Shapiro H."/>
            <person name="Lindquist E."/>
            <person name="Lucas S."/>
            <person name="Rokhsar D."/>
            <person name="Grigoriev I.V."/>
        </authorList>
    </citation>
    <scope>NUCLEOTIDE SEQUENCE [LARGE SCALE GENOMIC DNA]</scope>
</reference>
<evidence type="ECO:0000259" key="9">
    <source>
        <dbReference type="PROSITE" id="PS51758"/>
    </source>
</evidence>
<dbReference type="Proteomes" id="UP000001514">
    <property type="component" value="Unassembled WGS sequence"/>
</dbReference>
<evidence type="ECO:0000256" key="4">
    <source>
        <dbReference type="ARBA" id="ARBA00022989"/>
    </source>
</evidence>
<keyword evidence="3" id="KW-0999">Mitochondrion inner membrane</keyword>
<evidence type="ECO:0000256" key="7">
    <source>
        <dbReference type="PROSITE-ProRule" id="PRU01094"/>
    </source>
</evidence>
<dbReference type="PANTHER" id="PTHR14009">
    <property type="entry name" value="LEUCINE ZIPPER-EF-HAND CONTAINING TRANSMEMBRANE PROTEIN"/>
    <property type="match status" value="1"/>
</dbReference>
<dbReference type="KEGG" id="smo:SELMODRAFT_88399"/>
<sequence>SREDWAKWLKKAKTTVWLELQHYWVGSKLLWAEIRISTRLLVQLSGGKKLSRREQLQLRRTAGDIARLVPFIIIVIVPFMEFLLPVLLKVFPNMLPSTFQDKLKQEAELTKRLETRLRHAKGLKNALLEMVDELKSKRGEDIQKTAKDLDDFMTKVRTGQSIKNADILGFAKLFNDELTLDNISRPRLISMCKYMGLRPFGTDAYLRYTLRKKLAWIKSDDRLIRMEGIYSLSEPELRAACRERGMLVSLTPQEMKAQLSNWLDLSLDHSVPSSLLILSR</sequence>
<accession>D8R9E8</accession>
<dbReference type="PROSITE" id="PS51758">
    <property type="entry name" value="LETM1_RBD"/>
    <property type="match status" value="1"/>
</dbReference>
<dbReference type="InterPro" id="IPR044202">
    <property type="entry name" value="LETM1/MDM38-like"/>
</dbReference>
<keyword evidence="2 8" id="KW-0812">Transmembrane</keyword>
<dbReference type="EMBL" id="GL377574">
    <property type="protein sequence ID" value="EFJ31397.1"/>
    <property type="molecule type" value="Genomic_DNA"/>
</dbReference>
<keyword evidence="4 8" id="KW-1133">Transmembrane helix</keyword>
<dbReference type="STRING" id="88036.D8R9E8"/>
<name>D8R9E8_SELML</name>
<dbReference type="InParanoid" id="D8R9E8"/>
<evidence type="ECO:0000256" key="5">
    <source>
        <dbReference type="ARBA" id="ARBA00023128"/>
    </source>
</evidence>
<organism evidence="11">
    <name type="scientific">Selaginella moellendorffii</name>
    <name type="common">Spikemoss</name>
    <dbReference type="NCBI Taxonomy" id="88036"/>
    <lineage>
        <taxon>Eukaryota</taxon>
        <taxon>Viridiplantae</taxon>
        <taxon>Streptophyta</taxon>
        <taxon>Embryophyta</taxon>
        <taxon>Tracheophyta</taxon>
        <taxon>Lycopodiopsida</taxon>
        <taxon>Selaginellales</taxon>
        <taxon>Selaginellaceae</taxon>
        <taxon>Selaginella</taxon>
    </lineage>
</organism>
<comment type="subcellular location">
    <subcellularLocation>
        <location evidence="1">Mitochondrion inner membrane</location>
        <topology evidence="1">Single-pass membrane protein</topology>
    </subcellularLocation>
</comment>
<evidence type="ECO:0000256" key="2">
    <source>
        <dbReference type="ARBA" id="ARBA00022692"/>
    </source>
</evidence>
<feature type="domain" description="Letm1 RBD" evidence="9">
    <location>
        <begin position="111"/>
        <end position="280"/>
    </location>
</feature>
<proteinExistence type="predicted"/>
<dbReference type="eggNOG" id="KOG1043">
    <property type="taxonomic scope" value="Eukaryota"/>
</dbReference>
<evidence type="ECO:0000313" key="10">
    <source>
        <dbReference type="EMBL" id="EFJ31397.1"/>
    </source>
</evidence>
<keyword evidence="5 7" id="KW-0496">Mitochondrion</keyword>
<dbReference type="InterPro" id="IPR033122">
    <property type="entry name" value="LETM1-like_RBD"/>
</dbReference>
<evidence type="ECO:0000256" key="8">
    <source>
        <dbReference type="SAM" id="Phobius"/>
    </source>
</evidence>
<dbReference type="OMA" id="KISMHIS"/>
<evidence type="ECO:0000256" key="3">
    <source>
        <dbReference type="ARBA" id="ARBA00022792"/>
    </source>
</evidence>
<feature type="transmembrane region" description="Helical" evidence="8">
    <location>
        <begin position="68"/>
        <end position="88"/>
    </location>
</feature>
<dbReference type="GO" id="GO:0043022">
    <property type="term" value="F:ribosome binding"/>
    <property type="evidence" value="ECO:0007669"/>
    <property type="project" value="InterPro"/>
</dbReference>
<dbReference type="PANTHER" id="PTHR14009:SF1">
    <property type="entry name" value="MITOCHONDRIAL PROTON_CALCIUM EXCHANGER PROTEIN"/>
    <property type="match status" value="1"/>
</dbReference>
<keyword evidence="11" id="KW-1185">Reference proteome</keyword>
<dbReference type="AlphaFoldDB" id="D8R9E8"/>
<feature type="non-terminal residue" evidence="10">
    <location>
        <position position="1"/>
    </location>
</feature>